<protein>
    <submittedName>
        <fullName evidence="2">Uncharacterized protein</fullName>
    </submittedName>
</protein>
<reference evidence="2 3" key="1">
    <citation type="submission" date="2019-12" db="EMBL/GenBank/DDBJ databases">
        <authorList>
            <person name="Floudas D."/>
            <person name="Bentzer J."/>
            <person name="Ahren D."/>
            <person name="Johansson T."/>
            <person name="Persson P."/>
            <person name="Tunlid A."/>
        </authorList>
    </citation>
    <scope>NUCLEOTIDE SEQUENCE [LARGE SCALE GENOMIC DNA]</scope>
    <source>
        <strain evidence="2 3">CBS 102.39</strain>
    </source>
</reference>
<feature type="transmembrane region" description="Helical" evidence="1">
    <location>
        <begin position="138"/>
        <end position="162"/>
    </location>
</feature>
<gene>
    <name evidence="2" type="ORF">D9613_005429</name>
</gene>
<feature type="transmembrane region" description="Helical" evidence="1">
    <location>
        <begin position="234"/>
        <end position="256"/>
    </location>
</feature>
<comment type="caution">
    <text evidence="2">The sequence shown here is derived from an EMBL/GenBank/DDBJ whole genome shotgun (WGS) entry which is preliminary data.</text>
</comment>
<feature type="transmembrane region" description="Helical" evidence="1">
    <location>
        <begin position="97"/>
        <end position="118"/>
    </location>
</feature>
<proteinExistence type="predicted"/>
<evidence type="ECO:0000313" key="3">
    <source>
        <dbReference type="Proteomes" id="UP000521872"/>
    </source>
</evidence>
<sequence>MSAVNATAHDALPVNIVHGTHSQLILFLVLNMWPSHFGLPLLLSIVLLSKRVKRHATFVNLCVVFIITGISSSLLLYAGKITGSEPSRMLCLLQSSLLYGMPCLTSTAALTLVLQMYFTIRAAYNGQEYREGDHFLRVWILLSAPYIAYFIAILATASIGAMDPTRVSRNRRFFYCSLENLPLTNTLTIYSAIILFATFVMSVWTMVLLYRRMMSLKALPEHLRSNASKLDLSFPLRIITFGFYIIIAMSLSLLSVTSPSSPAPDLVIASEGRA</sequence>
<dbReference type="EMBL" id="JAACJL010000016">
    <property type="protein sequence ID" value="KAF4619886.1"/>
    <property type="molecule type" value="Genomic_DNA"/>
</dbReference>
<organism evidence="2 3">
    <name type="scientific">Agrocybe pediades</name>
    <dbReference type="NCBI Taxonomy" id="84607"/>
    <lineage>
        <taxon>Eukaryota</taxon>
        <taxon>Fungi</taxon>
        <taxon>Dikarya</taxon>
        <taxon>Basidiomycota</taxon>
        <taxon>Agaricomycotina</taxon>
        <taxon>Agaricomycetes</taxon>
        <taxon>Agaricomycetidae</taxon>
        <taxon>Agaricales</taxon>
        <taxon>Agaricineae</taxon>
        <taxon>Strophariaceae</taxon>
        <taxon>Agrocybe</taxon>
    </lineage>
</organism>
<dbReference type="AlphaFoldDB" id="A0A8H4VR73"/>
<keyword evidence="1" id="KW-0812">Transmembrane</keyword>
<keyword evidence="1" id="KW-1133">Transmembrane helix</keyword>
<feature type="transmembrane region" description="Helical" evidence="1">
    <location>
        <begin position="58"/>
        <end position="77"/>
    </location>
</feature>
<keyword evidence="3" id="KW-1185">Reference proteome</keyword>
<evidence type="ECO:0000313" key="2">
    <source>
        <dbReference type="EMBL" id="KAF4619886.1"/>
    </source>
</evidence>
<dbReference type="Proteomes" id="UP000521872">
    <property type="component" value="Unassembled WGS sequence"/>
</dbReference>
<name>A0A8H4VR73_9AGAR</name>
<evidence type="ECO:0000256" key="1">
    <source>
        <dbReference type="SAM" id="Phobius"/>
    </source>
</evidence>
<keyword evidence="1" id="KW-0472">Membrane</keyword>
<feature type="transmembrane region" description="Helical" evidence="1">
    <location>
        <begin position="24"/>
        <end position="46"/>
    </location>
</feature>
<feature type="transmembrane region" description="Helical" evidence="1">
    <location>
        <begin position="187"/>
        <end position="210"/>
    </location>
</feature>
<accession>A0A8H4VR73</accession>